<dbReference type="InterPro" id="IPR029063">
    <property type="entry name" value="SAM-dependent_MTases_sf"/>
</dbReference>
<evidence type="ECO:0000313" key="1">
    <source>
        <dbReference type="EMBL" id="OGC80256.1"/>
    </source>
</evidence>
<evidence type="ECO:0008006" key="3">
    <source>
        <dbReference type="Google" id="ProtNLM"/>
    </source>
</evidence>
<dbReference type="Proteomes" id="UP000176185">
    <property type="component" value="Unassembled WGS sequence"/>
</dbReference>
<evidence type="ECO:0000313" key="2">
    <source>
        <dbReference type="Proteomes" id="UP000176185"/>
    </source>
</evidence>
<dbReference type="AlphaFoldDB" id="A0A1F4XF72"/>
<proteinExistence type="predicted"/>
<dbReference type="Gene3D" id="3.40.50.150">
    <property type="entry name" value="Vaccinia Virus protein VP39"/>
    <property type="match status" value="1"/>
</dbReference>
<protein>
    <recommendedName>
        <fullName evidence="3">Methyltransferase</fullName>
    </recommendedName>
</protein>
<organism evidence="1 2">
    <name type="scientific">Candidatus Adlerbacteria bacterium RIFCSPLOWO2_01_FULL_51_16</name>
    <dbReference type="NCBI Taxonomy" id="1797243"/>
    <lineage>
        <taxon>Bacteria</taxon>
        <taxon>Candidatus Adleribacteriota</taxon>
    </lineage>
</organism>
<dbReference type="SUPFAM" id="SSF53335">
    <property type="entry name" value="S-adenosyl-L-methionine-dependent methyltransferases"/>
    <property type="match status" value="1"/>
</dbReference>
<gene>
    <name evidence="1" type="ORF">A2943_00060</name>
</gene>
<reference evidence="1 2" key="1">
    <citation type="journal article" date="2016" name="Nat. Commun.">
        <title>Thousands of microbial genomes shed light on interconnected biogeochemical processes in an aquifer system.</title>
        <authorList>
            <person name="Anantharaman K."/>
            <person name="Brown C.T."/>
            <person name="Hug L.A."/>
            <person name="Sharon I."/>
            <person name="Castelle C.J."/>
            <person name="Probst A.J."/>
            <person name="Thomas B.C."/>
            <person name="Singh A."/>
            <person name="Wilkins M.J."/>
            <person name="Karaoz U."/>
            <person name="Brodie E.L."/>
            <person name="Williams K.H."/>
            <person name="Hubbard S.S."/>
            <person name="Banfield J.F."/>
        </authorList>
    </citation>
    <scope>NUCLEOTIDE SEQUENCE [LARGE SCALE GENOMIC DNA]</scope>
</reference>
<accession>A0A1F4XF72</accession>
<comment type="caution">
    <text evidence="1">The sequence shown here is derived from an EMBL/GenBank/DDBJ whole genome shotgun (WGS) entry which is preliminary data.</text>
</comment>
<dbReference type="EMBL" id="MEWX01000026">
    <property type="protein sequence ID" value="OGC80256.1"/>
    <property type="molecule type" value="Genomic_DNA"/>
</dbReference>
<dbReference type="STRING" id="1797243.A2943_00060"/>
<name>A0A1F4XF72_9BACT</name>
<sequence length="184" mass="21241">MNDDMNISMARVPYMPQEMIDWLGSHLTKDMRVFEWGSGGSTLFIAPRVKSIITIESSKRWYIKVLLSVIFNLVFNCRLKLILPEPASRQSKQTEPYRSSGKYGHLTYKKYVEAIDSYPDVYFDLIIVDGRCRTQCLLHARTKVKRGGSILLDDADRPHYVDSINALTDFTKHPINRGLILKRL</sequence>